<dbReference type="GO" id="GO:0016020">
    <property type="term" value="C:membrane"/>
    <property type="evidence" value="ECO:0007669"/>
    <property type="project" value="UniProtKB-SubCell"/>
</dbReference>
<accession>E3LNX5</accession>
<evidence type="ECO:0000256" key="2">
    <source>
        <dbReference type="ARBA" id="ARBA00006803"/>
    </source>
</evidence>
<evidence type="ECO:0000256" key="4">
    <source>
        <dbReference type="ARBA" id="ARBA00022989"/>
    </source>
</evidence>
<dbReference type="RefSeq" id="XP_003114033.2">
    <property type="nucleotide sequence ID" value="XM_003113985.2"/>
</dbReference>
<evidence type="ECO:0000313" key="6">
    <source>
        <dbReference type="EMBL" id="EFP05371.1"/>
    </source>
</evidence>
<keyword evidence="3" id="KW-0812">Transmembrane</keyword>
<comment type="subcellular location">
    <subcellularLocation>
        <location evidence="1">Membrane</location>
        <topology evidence="1">Multi-pass membrane protein</topology>
    </subcellularLocation>
</comment>
<dbReference type="InterPro" id="IPR004151">
    <property type="entry name" value="7TM_GPCR_serpentine_rcpt_Sre"/>
</dbReference>
<evidence type="ECO:0000256" key="5">
    <source>
        <dbReference type="ARBA" id="ARBA00023136"/>
    </source>
</evidence>
<dbReference type="Pfam" id="PF03125">
    <property type="entry name" value="Sre"/>
    <property type="match status" value="1"/>
</dbReference>
<dbReference type="KEGG" id="crq:GCK72_018444"/>
<dbReference type="GeneID" id="9818987"/>
<organism evidence="7">
    <name type="scientific">Caenorhabditis remanei</name>
    <name type="common">Caenorhabditis vulgaris</name>
    <dbReference type="NCBI Taxonomy" id="31234"/>
    <lineage>
        <taxon>Eukaryota</taxon>
        <taxon>Metazoa</taxon>
        <taxon>Ecdysozoa</taxon>
        <taxon>Nematoda</taxon>
        <taxon>Chromadorea</taxon>
        <taxon>Rhabditida</taxon>
        <taxon>Rhabditina</taxon>
        <taxon>Rhabditomorpha</taxon>
        <taxon>Rhabditoidea</taxon>
        <taxon>Rhabditidae</taxon>
        <taxon>Peloderinae</taxon>
        <taxon>Caenorhabditis</taxon>
    </lineage>
</organism>
<reference evidence="6" key="1">
    <citation type="submission" date="2007-07" db="EMBL/GenBank/DDBJ databases">
        <title>PCAP assembly of the Caenorhabditis remanei genome.</title>
        <authorList>
            <consortium name="The Caenorhabditis remanei Sequencing Consortium"/>
            <person name="Wilson R.K."/>
        </authorList>
    </citation>
    <scope>NUCLEOTIDE SEQUENCE [LARGE SCALE GENOMIC DNA]</scope>
    <source>
        <strain evidence="6">PB4641</strain>
    </source>
</reference>
<dbReference type="PANTHER" id="PTHR47518:SF11">
    <property type="entry name" value="SERPENTINE RECEPTOR, CLASS E (EPSILON)-RELATED"/>
    <property type="match status" value="1"/>
</dbReference>
<evidence type="ECO:0000256" key="3">
    <source>
        <dbReference type="ARBA" id="ARBA00022692"/>
    </source>
</evidence>
<dbReference type="CTD" id="9818987"/>
<dbReference type="InterPro" id="IPR052854">
    <property type="entry name" value="Serpentine_rcpt_epsilon"/>
</dbReference>
<dbReference type="Proteomes" id="UP000008281">
    <property type="component" value="Unassembled WGS sequence"/>
</dbReference>
<keyword evidence="5" id="KW-0472">Membrane</keyword>
<keyword evidence="4" id="KW-1133">Transmembrane helix</keyword>
<proteinExistence type="inferred from homology"/>
<evidence type="ECO:0000256" key="1">
    <source>
        <dbReference type="ARBA" id="ARBA00004141"/>
    </source>
</evidence>
<gene>
    <name evidence="6" type="ORF">CRE_27184</name>
</gene>
<dbReference type="GO" id="GO:0007606">
    <property type="term" value="P:sensory perception of chemical stimulus"/>
    <property type="evidence" value="ECO:0007669"/>
    <property type="project" value="InterPro"/>
</dbReference>
<dbReference type="eggNOG" id="ENOG502THU4">
    <property type="taxonomic scope" value="Eukaryota"/>
</dbReference>
<dbReference type="AlphaFoldDB" id="E3LNX5"/>
<protein>
    <submittedName>
        <fullName evidence="6">Uncharacterized protein</fullName>
    </submittedName>
</protein>
<dbReference type="HOGENOM" id="CLU_043866_1_0_1"/>
<dbReference type="OrthoDB" id="5819751at2759"/>
<dbReference type="EMBL" id="DS268412">
    <property type="protein sequence ID" value="EFP05371.1"/>
    <property type="molecule type" value="Genomic_DNA"/>
</dbReference>
<comment type="similarity">
    <text evidence="2">Belongs to the nematode receptor-like protein sre family.</text>
</comment>
<keyword evidence="7" id="KW-1185">Reference proteome</keyword>
<sequence>MVFYWINIKSKQFHTNWTNIMSILYIQHIVADIGWIGQRILLVKNNFIDPFDCQIFIYLSYIRAFCLFLGLSILPCLIIERFYATLRLSDYESQPRVHIFYNLLFLLIVIGSFASYSYHKYESSLEIFLFVMTFCSLGILGNIILLNINIKYFNEMGEASLKARYQIAENINVCRLVNGIVFSMGGFNGLICMTIIMNNFGLSTRTASLSVFAFDISALIYSTVFPYVCMHYCKKWRSTFMRLMGSFSRKNRSIQPLTAPVSGAIKNGIVLKNTFGQVMTNFSSDMYFQQLQQSWN</sequence>
<dbReference type="PANTHER" id="PTHR47518">
    <property type="entry name" value="SERPENTINE RECEPTOR CLASS EPSILON-13-RELATED"/>
    <property type="match status" value="1"/>
</dbReference>
<evidence type="ECO:0000313" key="7">
    <source>
        <dbReference type="Proteomes" id="UP000008281"/>
    </source>
</evidence>
<name>E3LNX5_CAERE</name>